<proteinExistence type="predicted"/>
<dbReference type="Proteomes" id="UP001597296">
    <property type="component" value="Unassembled WGS sequence"/>
</dbReference>
<keyword evidence="4" id="KW-1185">Reference proteome</keyword>
<keyword evidence="2" id="KW-0808">Transferase</keyword>
<evidence type="ECO:0000256" key="1">
    <source>
        <dbReference type="ARBA" id="ARBA00022676"/>
    </source>
</evidence>
<evidence type="ECO:0000256" key="2">
    <source>
        <dbReference type="ARBA" id="ARBA00022679"/>
    </source>
</evidence>
<name>A0ABW5C8H8_9PROT</name>
<gene>
    <name evidence="3" type="ORF">ACFSNB_00280</name>
</gene>
<dbReference type="CDD" id="cd03789">
    <property type="entry name" value="GT9_LPS_heptosyltransferase"/>
    <property type="match status" value="1"/>
</dbReference>
<dbReference type="Pfam" id="PF01075">
    <property type="entry name" value="Glyco_transf_9"/>
    <property type="match status" value="1"/>
</dbReference>
<reference evidence="4" key="1">
    <citation type="journal article" date="2019" name="Int. J. Syst. Evol. Microbiol.">
        <title>The Global Catalogue of Microorganisms (GCM) 10K type strain sequencing project: providing services to taxonomists for standard genome sequencing and annotation.</title>
        <authorList>
            <consortium name="The Broad Institute Genomics Platform"/>
            <consortium name="The Broad Institute Genome Sequencing Center for Infectious Disease"/>
            <person name="Wu L."/>
            <person name="Ma J."/>
        </authorList>
    </citation>
    <scope>NUCLEOTIDE SEQUENCE [LARGE SCALE GENOMIC DNA]</scope>
    <source>
        <strain evidence="4">KCTC 15012</strain>
    </source>
</reference>
<sequence>MSDPASLLVYVGLDAVGDGLIKLPFVRALRAAFPAARITWLAGKGHSVYAGTLAPLVAGLLDEVIDQGGIGSRPVELLRRPLPGRSFDLIIDTQRRLLTSLILKRIRHRRFLSAAAGYRLSDLRPAPGQARPAAMAAQLLGLVELASGRPVGPLAPLPADPARAAEAELLLPPGRGYVGFAPGAGGRYKCWPLDRYLAVAQGVAAAGWVPVVLLGPAEAAEWEGPVRAALPGALLPLQQAADPSPLLTIALGRRLRAAVANDSGAGHMLAAADIPLLSLFGPTPAAKFAPSTPGLRLLRAQEFGGDTMQSIPVAAVAETLAAMLGPAPDCF</sequence>
<accession>A0ABW5C8H8</accession>
<protein>
    <submittedName>
        <fullName evidence="3">Glycosyltransferase family 9 protein</fullName>
    </submittedName>
</protein>
<comment type="caution">
    <text evidence="3">The sequence shown here is derived from an EMBL/GenBank/DDBJ whole genome shotgun (WGS) entry which is preliminary data.</text>
</comment>
<evidence type="ECO:0000313" key="3">
    <source>
        <dbReference type="EMBL" id="MFD2232232.1"/>
    </source>
</evidence>
<dbReference type="RefSeq" id="WP_377313381.1">
    <property type="nucleotide sequence ID" value="NZ_JBHUIY010000001.1"/>
</dbReference>
<dbReference type="InterPro" id="IPR051199">
    <property type="entry name" value="LPS_LOS_Heptosyltrfase"/>
</dbReference>
<dbReference type="SUPFAM" id="SSF53756">
    <property type="entry name" value="UDP-Glycosyltransferase/glycogen phosphorylase"/>
    <property type="match status" value="1"/>
</dbReference>
<keyword evidence="1" id="KW-0328">Glycosyltransferase</keyword>
<organism evidence="3 4">
    <name type="scientific">Phaeospirillum tilakii</name>
    <dbReference type="NCBI Taxonomy" id="741673"/>
    <lineage>
        <taxon>Bacteria</taxon>
        <taxon>Pseudomonadati</taxon>
        <taxon>Pseudomonadota</taxon>
        <taxon>Alphaproteobacteria</taxon>
        <taxon>Rhodospirillales</taxon>
        <taxon>Rhodospirillaceae</taxon>
        <taxon>Phaeospirillum</taxon>
    </lineage>
</organism>
<evidence type="ECO:0000313" key="4">
    <source>
        <dbReference type="Proteomes" id="UP001597296"/>
    </source>
</evidence>
<dbReference type="PANTHER" id="PTHR30160">
    <property type="entry name" value="TETRAACYLDISACCHARIDE 4'-KINASE-RELATED"/>
    <property type="match status" value="1"/>
</dbReference>
<dbReference type="Gene3D" id="3.40.50.2000">
    <property type="entry name" value="Glycogen Phosphorylase B"/>
    <property type="match status" value="2"/>
</dbReference>
<dbReference type="InterPro" id="IPR002201">
    <property type="entry name" value="Glyco_trans_9"/>
</dbReference>
<dbReference type="EMBL" id="JBHUIY010000001">
    <property type="protein sequence ID" value="MFD2232232.1"/>
    <property type="molecule type" value="Genomic_DNA"/>
</dbReference>